<comment type="caution">
    <text evidence="2">The sequence shown here is derived from an EMBL/GenBank/DDBJ whole genome shotgun (WGS) entry which is preliminary data.</text>
</comment>
<dbReference type="Proteomes" id="UP001519273">
    <property type="component" value="Unassembled WGS sequence"/>
</dbReference>
<dbReference type="EMBL" id="JAGGKP010000017">
    <property type="protein sequence ID" value="MBP1938571.1"/>
    <property type="molecule type" value="Genomic_DNA"/>
</dbReference>
<evidence type="ECO:0000313" key="2">
    <source>
        <dbReference type="EMBL" id="MBP1938571.1"/>
    </source>
</evidence>
<dbReference type="PANTHER" id="PTHR10953">
    <property type="entry name" value="UBIQUITIN-ACTIVATING ENZYME E1"/>
    <property type="match status" value="1"/>
</dbReference>
<organism evidence="2 3">
    <name type="scientific">Paenibacillus sediminis</name>
    <dbReference type="NCBI Taxonomy" id="664909"/>
    <lineage>
        <taxon>Bacteria</taxon>
        <taxon>Bacillati</taxon>
        <taxon>Bacillota</taxon>
        <taxon>Bacilli</taxon>
        <taxon>Bacillales</taxon>
        <taxon>Paenibacillaceae</taxon>
        <taxon>Paenibacillus</taxon>
    </lineage>
</organism>
<dbReference type="InterPro" id="IPR000594">
    <property type="entry name" value="ThiF_NAD_FAD-bd"/>
</dbReference>
<dbReference type="InterPro" id="IPR045886">
    <property type="entry name" value="ThiF/MoeB/HesA"/>
</dbReference>
<reference evidence="2 3" key="1">
    <citation type="submission" date="2021-03" db="EMBL/GenBank/DDBJ databases">
        <title>Genomic Encyclopedia of Type Strains, Phase IV (KMG-IV): sequencing the most valuable type-strain genomes for metagenomic binning, comparative biology and taxonomic classification.</title>
        <authorList>
            <person name="Goeker M."/>
        </authorList>
    </citation>
    <scope>NUCLEOTIDE SEQUENCE [LARGE SCALE GENOMIC DNA]</scope>
    <source>
        <strain evidence="2 3">DSM 23491</strain>
    </source>
</reference>
<dbReference type="SUPFAM" id="SSF69572">
    <property type="entry name" value="Activating enzymes of the ubiquitin-like proteins"/>
    <property type="match status" value="1"/>
</dbReference>
<dbReference type="InterPro" id="IPR035985">
    <property type="entry name" value="Ubiquitin-activating_enz"/>
</dbReference>
<evidence type="ECO:0000313" key="3">
    <source>
        <dbReference type="Proteomes" id="UP001519273"/>
    </source>
</evidence>
<gene>
    <name evidence="2" type="ORF">J2Z20_003511</name>
</gene>
<sequence length="348" mass="38593">MSGEGAQIWSLPTQRRFLLHGSTQKFRQLLELLKSGLPVEGAINRLSEQTGFSLMQVNSIVKRLSDLGAIVEGTPTLKPTGSLYERQQWFFDQWERDGVSGSELDLRLRRSKVLVVGAGGIGSWILLNLARIGIQHIVAVDPDYIETSNLPRQILYTAQDVGKLKVEAAARKLQEVDPQIRYEGHALYVEEPQDLSPLLDGVDLVVNPFGIVSSRTRSAVAKACLDNRVPVLFGGQCVVGPLCVPGETICHQCMLEYDVGIKETLQMINDVGWRAPQTPFSPVMSISSGLIVFEAARYLSGSERPRSLSGMYMVDPYNYKITFRPGERNKRCTVCSHIQPSDILKGHL</sequence>
<dbReference type="RefSeq" id="WP_209853178.1">
    <property type="nucleotide sequence ID" value="NZ_CBCRVE010000016.1"/>
</dbReference>
<dbReference type="Pfam" id="PF00899">
    <property type="entry name" value="ThiF"/>
    <property type="match status" value="1"/>
</dbReference>
<accession>A0ABS4H7X8</accession>
<keyword evidence="3" id="KW-1185">Reference proteome</keyword>
<dbReference type="PANTHER" id="PTHR10953:SF102">
    <property type="entry name" value="ADENYLYLTRANSFERASE AND SULFURTRANSFERASE MOCS3"/>
    <property type="match status" value="1"/>
</dbReference>
<evidence type="ECO:0000259" key="1">
    <source>
        <dbReference type="Pfam" id="PF00899"/>
    </source>
</evidence>
<protein>
    <recommendedName>
        <fullName evidence="1">THIF-type NAD/FAD binding fold domain-containing protein</fullName>
    </recommendedName>
</protein>
<feature type="domain" description="THIF-type NAD/FAD binding fold" evidence="1">
    <location>
        <begin position="102"/>
        <end position="333"/>
    </location>
</feature>
<dbReference type="Gene3D" id="3.40.50.720">
    <property type="entry name" value="NAD(P)-binding Rossmann-like Domain"/>
    <property type="match status" value="1"/>
</dbReference>
<proteinExistence type="predicted"/>
<name>A0ABS4H7X8_9BACL</name>